<evidence type="ECO:0000256" key="1">
    <source>
        <dbReference type="SAM" id="Phobius"/>
    </source>
</evidence>
<evidence type="ECO:0000313" key="3">
    <source>
        <dbReference type="Proteomes" id="UP000017805"/>
    </source>
</evidence>
<keyword evidence="3" id="KW-1185">Reference proteome</keyword>
<proteinExistence type="predicted"/>
<feature type="transmembrane region" description="Helical" evidence="1">
    <location>
        <begin position="66"/>
        <end position="85"/>
    </location>
</feature>
<feature type="transmembrane region" description="Helical" evidence="1">
    <location>
        <begin position="217"/>
        <end position="238"/>
    </location>
</feature>
<keyword evidence="1" id="KW-0812">Transmembrane</keyword>
<feature type="transmembrane region" description="Helical" evidence="1">
    <location>
        <begin position="92"/>
        <end position="110"/>
    </location>
</feature>
<feature type="transmembrane region" description="Helical" evidence="1">
    <location>
        <begin position="122"/>
        <end position="139"/>
    </location>
</feature>
<dbReference type="EMBL" id="CP006643">
    <property type="protein sequence ID" value="AGX04373.1"/>
    <property type="molecule type" value="Genomic_DNA"/>
</dbReference>
<feature type="transmembrane region" description="Helical" evidence="1">
    <location>
        <begin position="244"/>
        <end position="262"/>
    </location>
</feature>
<accession>U5LAE2</accession>
<organism evidence="2 3">
    <name type="scientific">Bacillus infantis NRRL B-14911</name>
    <dbReference type="NCBI Taxonomy" id="1367477"/>
    <lineage>
        <taxon>Bacteria</taxon>
        <taxon>Bacillati</taxon>
        <taxon>Bacillota</taxon>
        <taxon>Bacilli</taxon>
        <taxon>Bacillales</taxon>
        <taxon>Bacillaceae</taxon>
        <taxon>Bacillus</taxon>
    </lineage>
</organism>
<name>U5LAE2_9BACI</name>
<evidence type="ECO:0008006" key="4">
    <source>
        <dbReference type="Google" id="ProtNLM"/>
    </source>
</evidence>
<dbReference type="HOGENOM" id="CLU_068838_0_0_9"/>
<dbReference type="AlphaFoldDB" id="U5LAE2"/>
<gene>
    <name evidence="2" type="ORF">N288_12335</name>
</gene>
<keyword evidence="1" id="KW-1133">Transmembrane helix</keyword>
<reference evidence="2 3" key="1">
    <citation type="submission" date="2013-07" db="EMBL/GenBank/DDBJ databases">
        <title>Complete genome sequence of Bacillus infantis NRRL B-14911 that has potential to induce cardiac disease by antigenic mimicry.</title>
        <authorList>
            <person name="Massilamany C."/>
            <person name="Smith T.P.L."/>
            <person name="Loy J.D."/>
            <person name="Barletta R."/>
            <person name="Reddy J."/>
        </authorList>
    </citation>
    <scope>NUCLEOTIDE SEQUENCE [LARGE SCALE GENOMIC DNA]</scope>
    <source>
        <strain evidence="2 3">NRRL B-14911</strain>
    </source>
</reference>
<dbReference type="STRING" id="1367477.N288_12335"/>
<dbReference type="Proteomes" id="UP000017805">
    <property type="component" value="Chromosome"/>
</dbReference>
<feature type="transmembrane region" description="Helical" evidence="1">
    <location>
        <begin position="36"/>
        <end position="54"/>
    </location>
</feature>
<dbReference type="KEGG" id="bif:N288_12335"/>
<dbReference type="PATRIC" id="fig|1367477.3.peg.2406"/>
<keyword evidence="1" id="KW-0472">Membrane</keyword>
<evidence type="ECO:0000313" key="2">
    <source>
        <dbReference type="EMBL" id="AGX04373.1"/>
    </source>
</evidence>
<protein>
    <recommendedName>
        <fullName evidence="4">Beta-carotene 15,15-monooxygenase</fullName>
    </recommendedName>
</protein>
<sequence length="374" mass="42872">MFHKAALKGLFALHQFLYNGNEVRTMLLSIKRYDKATFAVLAGMVIAANCLLYRTSYLAPVPKGVYWGTLADLYIVLPALVYFLLLRRKHSILYLSPVLFAAYVLSQVIIPDGHLQSANMLQFMLILGEIFIFSAAILGNKQKIWQFYKELNRRNTHDSFLKYNLDKAAGKYFSDSAALRLLMSEIALFHYSLFSWKRKPLTDTGTVFTYHKKKSSAAVYIMLIHATVLESVGLHFFLHQWNAVISYILLIVNVYAVLYFIGELHAMRLTPYLLTQEVLLLQTGLSKSMEVKLSNIESISFYEGPEKFTKKELQTLYDARAIDFMQEKPQIEIRLKEPGKVLMPFGIVQQADRIVLDADEPQAFAEELKSRLPK</sequence>